<dbReference type="EMBL" id="VUJX02000004">
    <property type="protein sequence ID" value="KAL0938237.1"/>
    <property type="molecule type" value="Genomic_DNA"/>
</dbReference>
<accession>A0ACC3Z2D3</accession>
<proteinExistence type="predicted"/>
<evidence type="ECO:0000313" key="2">
    <source>
        <dbReference type="Proteomes" id="UP000805649"/>
    </source>
</evidence>
<keyword evidence="2" id="KW-1185">Reference proteome</keyword>
<dbReference type="Proteomes" id="UP000805649">
    <property type="component" value="Unassembled WGS sequence"/>
</dbReference>
<evidence type="ECO:0000313" key="1">
    <source>
        <dbReference type="EMBL" id="KAL0938237.1"/>
    </source>
</evidence>
<protein>
    <submittedName>
        <fullName evidence="1">Zinc knuckle</fullName>
    </submittedName>
</protein>
<name>A0ACC3Z2D3_COLTU</name>
<organism evidence="1 2">
    <name type="scientific">Colletotrichum truncatum</name>
    <name type="common">Anthracnose fungus</name>
    <name type="synonym">Colletotrichum capsici</name>
    <dbReference type="NCBI Taxonomy" id="5467"/>
    <lineage>
        <taxon>Eukaryota</taxon>
        <taxon>Fungi</taxon>
        <taxon>Dikarya</taxon>
        <taxon>Ascomycota</taxon>
        <taxon>Pezizomycotina</taxon>
        <taxon>Sordariomycetes</taxon>
        <taxon>Hypocreomycetidae</taxon>
        <taxon>Glomerellales</taxon>
        <taxon>Glomerellaceae</taxon>
        <taxon>Colletotrichum</taxon>
        <taxon>Colletotrichum truncatum species complex</taxon>
    </lineage>
</organism>
<reference evidence="1 2" key="1">
    <citation type="journal article" date="2020" name="Phytopathology">
        <title>Genome Sequence Resources of Colletotrichum truncatum, C. plurivorum, C. musicola, and C. sojae: Four Species Pathogenic to Soybean (Glycine max).</title>
        <authorList>
            <person name="Rogerio F."/>
            <person name="Boufleur T.R."/>
            <person name="Ciampi-Guillardi M."/>
            <person name="Sukno S.A."/>
            <person name="Thon M.R."/>
            <person name="Massola Junior N.S."/>
            <person name="Baroncelli R."/>
        </authorList>
    </citation>
    <scope>NUCLEOTIDE SEQUENCE [LARGE SCALE GENOMIC DNA]</scope>
    <source>
        <strain evidence="1 2">CMES1059</strain>
    </source>
</reference>
<comment type="caution">
    <text evidence="1">The sequence shown here is derived from an EMBL/GenBank/DDBJ whole genome shotgun (WGS) entry which is preliminary data.</text>
</comment>
<sequence>MATPWPKDQTWPSPYREHATELSRYLQTALKSIDNANGHPIEPKGIRSAFIGTLTLLAKLQHIPDISHVHEAVENLRVETKAANENATRTTSSLRIAIQQNTAEITQNTNTSKDTNATAKEALKVGELTAKMVRDIKALGPMNQGSAAQSYASVAARGGLVGSIHNPQNQRPNHVQTLREIIVNIRDPVTIASIRAMNPRSLKAHVDRAIEQSNNEHIRKLKTVSANQLKSGDLSIKTATATEREALRQFAEDWEHRIGTGAAVRIPTYGILAHGIRTSTMDMERFTELREELLQDNKAFIPTAEIKYIGWLTRSANTKSASSVIVEFSKAEDANRLIDEGLIWQGEVFQCERYDRQCRLRQCFRCHSYGHIGTQCKATTTCGYCAQEHATRECPTKSDADTPRKCAACHGEHEAWHGRCPTRMRELAKIKEAYRQRPRYHPEAKTSPTAKETEPQTGITTRPVLEPGPTQDTRPGRSRSPIKKKVQKRQKSTGGDTQHENNKNDENTITVAPEKPRPRRVIMPSRRALEAIDYNVRKSRDTVMATLLRDPRIDKYDIIAIQEPWKNPFNATTHHPAKDRFHLCYPSNREGGPARVCFFVNKKLDHSKWQFKEHSKDLCTLTIGSETDQGVKIAIHNIYNPQNQEEGEKTVLQQLRTALETNNHIEQIVVGDFNLHHELWGGSDIRTTDAGARELVELMDDSDLINQLPAGTITYKEGDYSSTIDLCLLTVGLIERLIKCGIEDEVNHDSDHLPIATSLDLTIAQLQPEERRNWKALDERVFIRAIKRELPPLRRPRTKSALDKYVQDITEALSIATEEAVPKKILSPKSRAGWSEECEEVLAETKRLRRRFYAEHTEQNWEEYIIARNKKGRTIRKALQKAHREAVETAAESPESLWRIAKWARTRQNQMPTVTPEIAKPGSNHTATTPEEKAELFRETFFPAPPEANLEDIQNATYRDQITLPPISENEVEEAIKKTAPRKAPGPDGITNRALQIAKPWISPHLARAFNQSLRIGYCPQHFRKSTTIVLRKPGKDNYTVPKAYRPIALLNTVGKIMDAIIAERLSYLAETYNLLPKNHMGGRRQRSTEHALHLIIDKIYEAWNTRQGMAASLLLLDVSGAFDNVSHQRLLHNLRKRRINESIVRWITSFLGNRQTQIHIDGYRSEPYTLTTGIPQGSPLSPILYLFYNADILDRCNQGQETLATGFIDDVAILAWAETTEETCRKLQDALDEAEDWATTHASVFAPEKFQLVHFTRARSRINTNTPLQSKWGEIHPKPTCKYLGLTMDAILRWKQHIDAIERKVSKTISAISSLGSSTWGVKTKEMRTIYQGVAIPQMMYACSAWSNSGWRGKGYTDRTLNRLKRLQARAARAMCGAFRATSAPALDVEMNLLPMEQRIWKHNIDTINRLGPPEQGCESTQNRRKRRRKKKQRLSPRHTIEQELHNKQGSNTRPSEQIPPFITPPWWQGPRIYIADTAETAAKEHQTSLDIENEALHIYTDGSGINGHIGAAAVCHTTRQTRSSYMGDDATSTVYAGELRGIILALEIAEEDKRKGNNRSKILIYTDNQAAIRSSAKPKGKSGSYLLKTIADKTQKLQEHGLKTEIRWVPAHTGIQGNEDADIAAKEATGWRQNGQTGTKADTPKELYALRSTLKTWTHREANKTWQAEWSRETRGRTTHRHTPKPTKKVLQLHSRLSKRQSSILVQMRTEKIGLRDFLFNRRVPDATDANCQCREGRQTVSHVLLRCRRFRQLRRQELGAIPGRHNLRVVLNERKAAAKAIRFMEQTEILGQFRIESQPRQS</sequence>
<gene>
    <name evidence="1" type="ORF">CTRU02_207968</name>
</gene>